<feature type="binding site" evidence="5">
    <location>
        <position position="65"/>
    </location>
    <ligand>
        <name>substrate</name>
    </ligand>
</feature>
<dbReference type="InterPro" id="IPR011576">
    <property type="entry name" value="Pyridox_Oxase_N"/>
</dbReference>
<dbReference type="Proteomes" id="UP000235116">
    <property type="component" value="Chromosome"/>
</dbReference>
<comment type="pathway">
    <text evidence="5">Cofactor metabolism; pyridoxal 5'-phosphate salvage; pyridoxal 5'-phosphate from pyridoxamine 5'-phosphate: step 1/1.</text>
</comment>
<dbReference type="GO" id="GO:0004733">
    <property type="term" value="F:pyridoxamine phosphate oxidase activity"/>
    <property type="evidence" value="ECO:0007669"/>
    <property type="project" value="UniProtKB-UniRule"/>
</dbReference>
<dbReference type="NCBIfam" id="NF004231">
    <property type="entry name" value="PRK05679.1"/>
    <property type="match status" value="1"/>
</dbReference>
<feature type="binding site" evidence="5 6">
    <location>
        <position position="184"/>
    </location>
    <ligand>
        <name>FMN</name>
        <dbReference type="ChEBI" id="CHEBI:58210"/>
    </ligand>
</feature>
<protein>
    <recommendedName>
        <fullName evidence="5">Pyridoxine/pyridoxamine 5'-phosphate oxidase</fullName>
        <ecNumber evidence="5">1.4.3.5</ecNumber>
    </recommendedName>
    <alternativeName>
        <fullName evidence="5">PNP/PMP oxidase</fullName>
        <shortName evidence="5">PNPOx</shortName>
    </alternativeName>
    <alternativeName>
        <fullName evidence="5">Pyridoxal 5'-phosphate synthase</fullName>
    </alternativeName>
</protein>
<gene>
    <name evidence="5 9" type="primary">pdxH</name>
    <name evidence="9" type="ORF">Kalk_19385</name>
</gene>
<evidence type="ECO:0000259" key="7">
    <source>
        <dbReference type="Pfam" id="PF01243"/>
    </source>
</evidence>
<dbReference type="InterPro" id="IPR019740">
    <property type="entry name" value="Pyridox_Oxase_CS"/>
</dbReference>
<evidence type="ECO:0000256" key="5">
    <source>
        <dbReference type="HAMAP-Rule" id="MF_01629"/>
    </source>
</evidence>
<proteinExistence type="inferred from homology"/>
<dbReference type="UniPathway" id="UPA01068">
    <property type="reaction ID" value="UER00304"/>
</dbReference>
<feature type="binding site" evidence="5 6">
    <location>
        <begin position="60"/>
        <end position="65"/>
    </location>
    <ligand>
        <name>FMN</name>
        <dbReference type="ChEBI" id="CHEBI:58210"/>
    </ligand>
</feature>
<feature type="binding site" evidence="5 6">
    <location>
        <begin position="139"/>
        <end position="140"/>
    </location>
    <ligand>
        <name>FMN</name>
        <dbReference type="ChEBI" id="CHEBI:58210"/>
    </ligand>
</feature>
<feature type="binding site" evidence="5 6">
    <location>
        <position position="104"/>
    </location>
    <ligand>
        <name>FMN</name>
        <dbReference type="ChEBI" id="CHEBI:58210"/>
    </ligand>
</feature>
<dbReference type="PANTHER" id="PTHR10851">
    <property type="entry name" value="PYRIDOXINE-5-PHOSPHATE OXIDASE"/>
    <property type="match status" value="1"/>
</dbReference>
<feature type="binding site" evidence="5">
    <location>
        <begin position="190"/>
        <end position="192"/>
    </location>
    <ligand>
        <name>substrate</name>
    </ligand>
</feature>
<feature type="binding site" evidence="5">
    <location>
        <position position="126"/>
    </location>
    <ligand>
        <name>substrate</name>
    </ligand>
</feature>
<feature type="binding site" evidence="5 6">
    <location>
        <position position="81"/>
    </location>
    <ligand>
        <name>FMN</name>
        <dbReference type="ChEBI" id="CHEBI:58210"/>
    </ligand>
</feature>
<dbReference type="SUPFAM" id="SSF50475">
    <property type="entry name" value="FMN-binding split barrel"/>
    <property type="match status" value="1"/>
</dbReference>
<comment type="cofactor">
    <cofactor evidence="5 6">
        <name>FMN</name>
        <dbReference type="ChEBI" id="CHEBI:58210"/>
    </cofactor>
    <text evidence="5 6">Binds 1 FMN per subunit.</text>
</comment>
<evidence type="ECO:0000256" key="3">
    <source>
        <dbReference type="ARBA" id="ARBA00022643"/>
    </source>
</evidence>
<dbReference type="EC" id="1.4.3.5" evidence="5"/>
<keyword evidence="5" id="KW-0664">Pyridoxine biosynthesis</keyword>
<dbReference type="GO" id="GO:0008615">
    <property type="term" value="P:pyridoxine biosynthetic process"/>
    <property type="evidence" value="ECO:0007669"/>
    <property type="project" value="UniProtKB-UniRule"/>
</dbReference>
<accession>A0A2K9LQ55</accession>
<dbReference type="OrthoDB" id="9780392at2"/>
<dbReference type="GO" id="GO:0010181">
    <property type="term" value="F:FMN binding"/>
    <property type="evidence" value="ECO:0007669"/>
    <property type="project" value="UniProtKB-UniRule"/>
</dbReference>
<dbReference type="InterPro" id="IPR012349">
    <property type="entry name" value="Split_barrel_FMN-bd"/>
</dbReference>
<organism evidence="9 10">
    <name type="scientific">Ketobacter alkanivorans</name>
    <dbReference type="NCBI Taxonomy" id="1917421"/>
    <lineage>
        <taxon>Bacteria</taxon>
        <taxon>Pseudomonadati</taxon>
        <taxon>Pseudomonadota</taxon>
        <taxon>Gammaproteobacteria</taxon>
        <taxon>Pseudomonadales</taxon>
        <taxon>Ketobacteraceae</taxon>
        <taxon>Ketobacter</taxon>
    </lineage>
</organism>
<feature type="binding site" evidence="5">
    <location>
        <position position="130"/>
    </location>
    <ligand>
        <name>substrate</name>
    </ligand>
</feature>
<comment type="catalytic activity">
    <reaction evidence="5">
        <text>pyridoxamine 5'-phosphate + O2 + H2O = pyridoxal 5'-phosphate + H2O2 + NH4(+)</text>
        <dbReference type="Rhea" id="RHEA:15817"/>
        <dbReference type="ChEBI" id="CHEBI:15377"/>
        <dbReference type="ChEBI" id="CHEBI:15379"/>
        <dbReference type="ChEBI" id="CHEBI:16240"/>
        <dbReference type="ChEBI" id="CHEBI:28938"/>
        <dbReference type="ChEBI" id="CHEBI:58451"/>
        <dbReference type="ChEBI" id="CHEBI:597326"/>
        <dbReference type="EC" id="1.4.3.5"/>
    </reaction>
</comment>
<evidence type="ECO:0000256" key="2">
    <source>
        <dbReference type="ARBA" id="ARBA00022630"/>
    </source>
</evidence>
<feature type="binding site" evidence="5 6">
    <location>
        <begin position="75"/>
        <end position="76"/>
    </location>
    <ligand>
        <name>FMN</name>
        <dbReference type="ChEBI" id="CHEBI:58210"/>
    </ligand>
</feature>
<evidence type="ECO:0000313" key="10">
    <source>
        <dbReference type="Proteomes" id="UP000235116"/>
    </source>
</evidence>
<name>A0A2K9LQ55_9GAMM</name>
<comment type="catalytic activity">
    <reaction evidence="5">
        <text>pyridoxine 5'-phosphate + O2 = pyridoxal 5'-phosphate + H2O2</text>
        <dbReference type="Rhea" id="RHEA:15149"/>
        <dbReference type="ChEBI" id="CHEBI:15379"/>
        <dbReference type="ChEBI" id="CHEBI:16240"/>
        <dbReference type="ChEBI" id="CHEBI:58589"/>
        <dbReference type="ChEBI" id="CHEBI:597326"/>
        <dbReference type="EC" id="1.4.3.5"/>
    </reaction>
</comment>
<feature type="binding site" evidence="5">
    <location>
        <position position="122"/>
    </location>
    <ligand>
        <name>substrate</name>
    </ligand>
</feature>
<dbReference type="InterPro" id="IPR000659">
    <property type="entry name" value="Pyridox_Oxase"/>
</dbReference>
<comment type="function">
    <text evidence="5">Catalyzes the oxidation of either pyridoxine 5'-phosphate (PNP) or pyridoxamine 5'-phosphate (PMP) into pyridoxal 5'-phosphate (PLP).</text>
</comment>
<dbReference type="EMBL" id="CP022684">
    <property type="protein sequence ID" value="AUM14458.1"/>
    <property type="molecule type" value="Genomic_DNA"/>
</dbReference>
<dbReference type="NCBIfam" id="TIGR00558">
    <property type="entry name" value="pdxH"/>
    <property type="match status" value="1"/>
</dbReference>
<comment type="subunit">
    <text evidence="5">Homodimer.</text>
</comment>
<keyword evidence="4 5" id="KW-0560">Oxidoreductase</keyword>
<comment type="similarity">
    <text evidence="1 5">Belongs to the pyridoxamine 5'-phosphate oxidase family.</text>
</comment>
<feature type="binding site" evidence="5 6">
    <location>
        <position position="82"/>
    </location>
    <ligand>
        <name>FMN</name>
        <dbReference type="ChEBI" id="CHEBI:58210"/>
    </ligand>
</feature>
<feature type="domain" description="Pyridoxamine 5'-phosphate oxidase N-terminal" evidence="7">
    <location>
        <begin position="34"/>
        <end position="157"/>
    </location>
</feature>
<keyword evidence="3 5" id="KW-0288">FMN</keyword>
<dbReference type="RefSeq" id="WP_101895832.1">
    <property type="nucleotide sequence ID" value="NZ_CP022684.1"/>
</dbReference>
<keyword evidence="2 5" id="KW-0285">Flavoprotein</keyword>
<dbReference type="KEGG" id="kak:Kalk_19385"/>
<dbReference type="AlphaFoldDB" id="A0A2K9LQ55"/>
<evidence type="ECO:0000313" key="9">
    <source>
        <dbReference type="EMBL" id="AUM14458.1"/>
    </source>
</evidence>
<dbReference type="Pfam" id="PF10590">
    <property type="entry name" value="PNP_phzG_C"/>
    <property type="match status" value="1"/>
</dbReference>
<reference evidence="10" key="1">
    <citation type="submission" date="2017-08" db="EMBL/GenBank/DDBJ databases">
        <title>Direct submision.</title>
        <authorList>
            <person name="Kim S.-J."/>
            <person name="Rhee S.-K."/>
        </authorList>
    </citation>
    <scope>NUCLEOTIDE SEQUENCE [LARGE SCALE GENOMIC DNA]</scope>
    <source>
        <strain evidence="10">GI5</strain>
    </source>
</reference>
<dbReference type="Pfam" id="PF01243">
    <property type="entry name" value="PNPOx_N"/>
    <property type="match status" value="1"/>
</dbReference>
<evidence type="ECO:0000256" key="4">
    <source>
        <dbReference type="ARBA" id="ARBA00023002"/>
    </source>
</evidence>
<dbReference type="PANTHER" id="PTHR10851:SF0">
    <property type="entry name" value="PYRIDOXINE-5'-PHOSPHATE OXIDASE"/>
    <property type="match status" value="1"/>
</dbReference>
<feature type="binding site" evidence="5 6">
    <location>
        <position position="194"/>
    </location>
    <ligand>
        <name>FMN</name>
        <dbReference type="ChEBI" id="CHEBI:58210"/>
    </ligand>
</feature>
<dbReference type="PROSITE" id="PS01064">
    <property type="entry name" value="PYRIDOX_OXIDASE"/>
    <property type="match status" value="1"/>
</dbReference>
<dbReference type="PIRSF" id="PIRSF000190">
    <property type="entry name" value="Pyd_amn-ph_oxd"/>
    <property type="match status" value="1"/>
</dbReference>
<evidence type="ECO:0000256" key="1">
    <source>
        <dbReference type="ARBA" id="ARBA00007301"/>
    </source>
</evidence>
<evidence type="ECO:0000256" key="6">
    <source>
        <dbReference type="PIRSR" id="PIRSR000190-2"/>
    </source>
</evidence>
<keyword evidence="10" id="KW-1185">Reference proteome</keyword>
<comment type="pathway">
    <text evidence="5">Cofactor metabolism; pyridoxal 5'-phosphate salvage; pyridoxal 5'-phosphate from pyridoxine 5'-phosphate: step 1/1.</text>
</comment>
<dbReference type="HAMAP" id="MF_01629">
    <property type="entry name" value="PdxH"/>
    <property type="match status" value="1"/>
</dbReference>
<feature type="domain" description="Pyridoxine 5'-phosphate oxidase dimerisation C-terminal" evidence="8">
    <location>
        <begin position="171"/>
        <end position="211"/>
    </location>
</feature>
<evidence type="ECO:0000259" key="8">
    <source>
        <dbReference type="Pfam" id="PF10590"/>
    </source>
</evidence>
<dbReference type="Gene3D" id="2.30.110.10">
    <property type="entry name" value="Electron Transport, Fmn-binding Protein, Chain A"/>
    <property type="match status" value="1"/>
</dbReference>
<sequence length="211" mass="24556">MDISEMRREFESSGLNEEDLNQDPIIQFENWFQDARNAGILEPNAMSLATVDNTGQPTLRTVLLKYFDEHGFVFFTNYESRKAQNIEAHPQAAALFPWIGLNRQVSVQGKVRRISKAESFKYFSSRPRESQIGAWVSDQSKAINSRGLLEQKLAEMKRKFGDGKIPLPSFWGGYQIVPERIEFWQGRPHRLHDRFEYLKEESGWTTQRLQP</sequence>
<dbReference type="InterPro" id="IPR019576">
    <property type="entry name" value="Pyridoxamine_oxidase_dimer_C"/>
</dbReference>